<reference evidence="9" key="1">
    <citation type="submission" date="2021-01" db="EMBL/GenBank/DDBJ databases">
        <authorList>
            <person name="Corre E."/>
            <person name="Pelletier E."/>
            <person name="Niang G."/>
            <person name="Scheremetjew M."/>
            <person name="Finn R."/>
            <person name="Kale V."/>
            <person name="Holt S."/>
            <person name="Cochrane G."/>
            <person name="Meng A."/>
            <person name="Brown T."/>
            <person name="Cohen L."/>
        </authorList>
    </citation>
    <scope>NUCLEOTIDE SEQUENCE</scope>
    <source>
        <strain evidence="9">CCMP3328</strain>
    </source>
</reference>
<keyword evidence="2" id="KW-0813">Transport</keyword>
<keyword evidence="5" id="KW-1133">Transmembrane helix</keyword>
<evidence type="ECO:0000256" key="1">
    <source>
        <dbReference type="ARBA" id="ARBA00004651"/>
    </source>
</evidence>
<dbReference type="Pfam" id="PF25539">
    <property type="entry name" value="Bestrophin_2"/>
    <property type="match status" value="1"/>
</dbReference>
<evidence type="ECO:0000256" key="7">
    <source>
        <dbReference type="ARBA" id="ARBA00023136"/>
    </source>
</evidence>
<evidence type="ECO:0000313" key="9">
    <source>
        <dbReference type="EMBL" id="CAD8339664.1"/>
    </source>
</evidence>
<feature type="region of interest" description="Disordered" evidence="8">
    <location>
        <begin position="366"/>
        <end position="427"/>
    </location>
</feature>
<dbReference type="GO" id="GO:0005254">
    <property type="term" value="F:chloride channel activity"/>
    <property type="evidence" value="ECO:0007669"/>
    <property type="project" value="InterPro"/>
</dbReference>
<evidence type="ECO:0008006" key="10">
    <source>
        <dbReference type="Google" id="ProtNLM"/>
    </source>
</evidence>
<dbReference type="PANTHER" id="PTHR33281">
    <property type="entry name" value="UPF0187 PROTEIN YNEE"/>
    <property type="match status" value="1"/>
</dbReference>
<keyword evidence="3" id="KW-1003">Cell membrane</keyword>
<feature type="compositionally biased region" description="Basic and acidic residues" evidence="8">
    <location>
        <begin position="387"/>
        <end position="410"/>
    </location>
</feature>
<comment type="subcellular location">
    <subcellularLocation>
        <location evidence="1">Cell membrane</location>
        <topology evidence="1">Multi-pass membrane protein</topology>
    </subcellularLocation>
</comment>
<keyword evidence="4" id="KW-0812">Transmembrane</keyword>
<evidence type="ECO:0000256" key="6">
    <source>
        <dbReference type="ARBA" id="ARBA00023065"/>
    </source>
</evidence>
<keyword evidence="7" id="KW-0472">Membrane</keyword>
<keyword evidence="6" id="KW-0406">Ion transport</keyword>
<accession>A0A7R9WYC4</accession>
<proteinExistence type="predicted"/>
<organism evidence="9">
    <name type="scientific">Craspedostauros australis</name>
    <dbReference type="NCBI Taxonomy" id="1486917"/>
    <lineage>
        <taxon>Eukaryota</taxon>
        <taxon>Sar</taxon>
        <taxon>Stramenopiles</taxon>
        <taxon>Ochrophyta</taxon>
        <taxon>Bacillariophyta</taxon>
        <taxon>Bacillariophyceae</taxon>
        <taxon>Bacillariophycidae</taxon>
        <taxon>Naviculales</taxon>
        <taxon>Naviculaceae</taxon>
        <taxon>Craspedostauros</taxon>
    </lineage>
</organism>
<gene>
    <name evidence="9" type="ORF">CAUS1442_LOCUS11797</name>
</gene>
<dbReference type="GO" id="GO:0005886">
    <property type="term" value="C:plasma membrane"/>
    <property type="evidence" value="ECO:0007669"/>
    <property type="project" value="UniProtKB-SubCell"/>
</dbReference>
<evidence type="ECO:0000256" key="2">
    <source>
        <dbReference type="ARBA" id="ARBA00022448"/>
    </source>
</evidence>
<evidence type="ECO:0000256" key="4">
    <source>
        <dbReference type="ARBA" id="ARBA00022692"/>
    </source>
</evidence>
<dbReference type="InterPro" id="IPR044669">
    <property type="entry name" value="YneE/VCCN1/2-like"/>
</dbReference>
<protein>
    <recommendedName>
        <fullName evidence="10">Bestrophin homolog</fullName>
    </recommendedName>
</protein>
<evidence type="ECO:0000256" key="8">
    <source>
        <dbReference type="SAM" id="MobiDB-lite"/>
    </source>
</evidence>
<evidence type="ECO:0000256" key="5">
    <source>
        <dbReference type="ARBA" id="ARBA00022989"/>
    </source>
</evidence>
<dbReference type="AlphaFoldDB" id="A0A7R9WYC4"/>
<dbReference type="PANTHER" id="PTHR33281:SF19">
    <property type="entry name" value="VOLTAGE-DEPENDENT ANION CHANNEL-FORMING PROTEIN YNEE"/>
    <property type="match status" value="1"/>
</dbReference>
<name>A0A7R9WYC4_9STRA</name>
<evidence type="ECO:0000256" key="3">
    <source>
        <dbReference type="ARBA" id="ARBA00022475"/>
    </source>
</evidence>
<sequence>MDLAMSSPTTSGDARHKYRARTPSQSHGILYDSSDHLSILTQLNGSIWKSIIGFCVLNVGLAITVHLLRDHYFDRIEVSDQGHGFMGAVVAFLLVSRVNTAMARYNESCTNLGIMFNESRELITVMSILSADGNADEESKKWRLEVAYRTLLLLRTCMAVVDYPTAGIPPWELPELNGEELEDVRSNTYLNPQTRNLVHHERTEFEESLRVPTRIAFLLRQSIHSHSKRLQVPLELIFEHRCLTNVDVFLNAYAGMRKFLTTPVPFPLVQMTRTFNFAYVFTVPFVLLSDDSSIYAHCLQVFILTYGFVGLELVAIELDDPFGDDANDFDNLVVAETVMEDVYLTIRNIDGEEASRKLREKMGHVRVANRPEEAAPSEPEAMESDVENPRESEPFDSLRSDRAEESERFHSLRAVGVEESSDMTETC</sequence>
<dbReference type="EMBL" id="HBEF01019162">
    <property type="protein sequence ID" value="CAD8339664.1"/>
    <property type="molecule type" value="Transcribed_RNA"/>
</dbReference>